<feature type="domain" description="DAGKc" evidence="11">
    <location>
        <begin position="75"/>
        <end position="206"/>
    </location>
</feature>
<keyword evidence="7" id="KW-0444">Lipid biosynthesis</keyword>
<keyword evidence="7" id="KW-0443">Lipid metabolism</keyword>
<protein>
    <submittedName>
        <fullName evidence="12">Diacylglycerol kinase family lipid kinase</fullName>
    </submittedName>
</protein>
<sequence length="392" mass="41626">MISGAAPVAVGTGRLPLDSVQLGLLGLGVLLLVVLLTVLVRPKGRPPVPAVRRDATAGLRDPDEDYRHVPGQLDSRGPRVVVVVQPVKFPEGSPARRAVERALAEEGWPAPRWIETSADDPGFGMARRAAELDPELVLVMGGDGTVRSVGAGLAGTGVPLGLLPGGTGNLFARQLKLELGDVAAATRDALRGKDKRVDVGRVSLDGGEEQVFLVMAGVGFDAQMMAGAPAAIKDRVGPLAYVVSGLRRLRGESLRVSIAVDDQPPVTSRVRMAVVGNCGTLIGGIVLIPDAEVDDGHLDVLTLSPNGILDWLRVGLRLLTRRRDKDEQIAERQAVRVVLRCEEPQPAQMDGDVVGSFTELSMRVDPGVLVIRTPEGRVPRRAERLADALRRA</sequence>
<evidence type="ECO:0000256" key="7">
    <source>
        <dbReference type="ARBA" id="ARBA00023209"/>
    </source>
</evidence>
<dbReference type="InterPro" id="IPR016064">
    <property type="entry name" value="NAD/diacylglycerol_kinase_sf"/>
</dbReference>
<dbReference type="Pfam" id="PF00781">
    <property type="entry name" value="DAGK_cat"/>
    <property type="match status" value="1"/>
</dbReference>
<dbReference type="InterPro" id="IPR017438">
    <property type="entry name" value="ATP-NAD_kinase_N"/>
</dbReference>
<dbReference type="PROSITE" id="PS50146">
    <property type="entry name" value="DAGK"/>
    <property type="match status" value="1"/>
</dbReference>
<dbReference type="InterPro" id="IPR050187">
    <property type="entry name" value="Lipid_Phosphate_FormReg"/>
</dbReference>
<evidence type="ECO:0000259" key="11">
    <source>
        <dbReference type="PROSITE" id="PS50146"/>
    </source>
</evidence>
<dbReference type="InterPro" id="IPR001206">
    <property type="entry name" value="Diacylglycerol_kinase_cat_dom"/>
</dbReference>
<keyword evidence="3" id="KW-0808">Transferase</keyword>
<evidence type="ECO:0000256" key="8">
    <source>
        <dbReference type="ARBA" id="ARBA00023264"/>
    </source>
</evidence>
<evidence type="ECO:0000256" key="2">
    <source>
        <dbReference type="ARBA" id="ARBA00005983"/>
    </source>
</evidence>
<dbReference type="Gene3D" id="3.40.50.10330">
    <property type="entry name" value="Probable inorganic polyphosphate/atp-NAD kinase, domain 1"/>
    <property type="match status" value="1"/>
</dbReference>
<proteinExistence type="inferred from homology"/>
<gene>
    <name evidence="12" type="ORF">HLB09_03620</name>
</gene>
<keyword evidence="8" id="KW-1208">Phospholipid metabolism</keyword>
<reference evidence="12 13" key="1">
    <citation type="submission" date="2020-05" db="EMBL/GenBank/DDBJ databases">
        <title>MicrobeNet Type strains.</title>
        <authorList>
            <person name="Nicholson A.C."/>
        </authorList>
    </citation>
    <scope>NUCLEOTIDE SEQUENCE [LARGE SCALE GENOMIC DNA]</scope>
    <source>
        <strain evidence="12 13">JCM 14547</strain>
    </source>
</reference>
<dbReference type="EMBL" id="JABEMA010000024">
    <property type="protein sequence ID" value="NNH22186.1"/>
    <property type="molecule type" value="Genomic_DNA"/>
</dbReference>
<comment type="cofactor">
    <cofactor evidence="1">
        <name>Mg(2+)</name>
        <dbReference type="ChEBI" id="CHEBI:18420"/>
    </cofactor>
</comment>
<evidence type="ECO:0000313" key="13">
    <source>
        <dbReference type="Proteomes" id="UP000555552"/>
    </source>
</evidence>
<evidence type="ECO:0000256" key="6">
    <source>
        <dbReference type="ARBA" id="ARBA00022840"/>
    </source>
</evidence>
<evidence type="ECO:0000256" key="4">
    <source>
        <dbReference type="ARBA" id="ARBA00022741"/>
    </source>
</evidence>
<evidence type="ECO:0000256" key="5">
    <source>
        <dbReference type="ARBA" id="ARBA00022777"/>
    </source>
</evidence>
<keyword evidence="10" id="KW-1133">Transmembrane helix</keyword>
<organism evidence="12 13">
    <name type="scientific">Pseudokineococcus marinus</name>
    <dbReference type="NCBI Taxonomy" id="351215"/>
    <lineage>
        <taxon>Bacteria</taxon>
        <taxon>Bacillati</taxon>
        <taxon>Actinomycetota</taxon>
        <taxon>Actinomycetes</taxon>
        <taxon>Kineosporiales</taxon>
        <taxon>Kineosporiaceae</taxon>
        <taxon>Pseudokineococcus</taxon>
    </lineage>
</organism>
<keyword evidence="10" id="KW-0812">Transmembrane</keyword>
<dbReference type="GO" id="GO:0016301">
    <property type="term" value="F:kinase activity"/>
    <property type="evidence" value="ECO:0007669"/>
    <property type="project" value="UniProtKB-KW"/>
</dbReference>
<feature type="transmembrane region" description="Helical" evidence="10">
    <location>
        <begin position="20"/>
        <end position="40"/>
    </location>
</feature>
<keyword evidence="10" id="KW-0472">Membrane</keyword>
<dbReference type="SMART" id="SM00046">
    <property type="entry name" value="DAGKc"/>
    <property type="match status" value="1"/>
</dbReference>
<dbReference type="InterPro" id="IPR045540">
    <property type="entry name" value="YegS/DAGK_C"/>
</dbReference>
<dbReference type="PANTHER" id="PTHR12358">
    <property type="entry name" value="SPHINGOSINE KINASE"/>
    <property type="match status" value="1"/>
</dbReference>
<evidence type="ECO:0000256" key="10">
    <source>
        <dbReference type="SAM" id="Phobius"/>
    </source>
</evidence>
<dbReference type="GO" id="GO:0008654">
    <property type="term" value="P:phospholipid biosynthetic process"/>
    <property type="evidence" value="ECO:0007669"/>
    <property type="project" value="UniProtKB-KW"/>
</dbReference>
<dbReference type="Pfam" id="PF19279">
    <property type="entry name" value="YegS_C"/>
    <property type="match status" value="1"/>
</dbReference>
<keyword evidence="13" id="KW-1185">Reference proteome</keyword>
<evidence type="ECO:0000256" key="1">
    <source>
        <dbReference type="ARBA" id="ARBA00001946"/>
    </source>
</evidence>
<evidence type="ECO:0000256" key="9">
    <source>
        <dbReference type="SAM" id="MobiDB-lite"/>
    </source>
</evidence>
<dbReference type="PANTHER" id="PTHR12358:SF54">
    <property type="entry name" value="SPHINGOSINE KINASE RELATED PROTEIN"/>
    <property type="match status" value="1"/>
</dbReference>
<evidence type="ECO:0000313" key="12">
    <source>
        <dbReference type="EMBL" id="NNH22186.1"/>
    </source>
</evidence>
<keyword evidence="6" id="KW-0067">ATP-binding</keyword>
<evidence type="ECO:0000256" key="3">
    <source>
        <dbReference type="ARBA" id="ARBA00022679"/>
    </source>
</evidence>
<dbReference type="Proteomes" id="UP000555552">
    <property type="component" value="Unassembled WGS sequence"/>
</dbReference>
<dbReference type="SUPFAM" id="SSF111331">
    <property type="entry name" value="NAD kinase/diacylglycerol kinase-like"/>
    <property type="match status" value="1"/>
</dbReference>
<dbReference type="Gene3D" id="2.60.200.40">
    <property type="match status" value="1"/>
</dbReference>
<keyword evidence="7" id="KW-0594">Phospholipid biosynthesis</keyword>
<dbReference type="AlphaFoldDB" id="A0A849BRN6"/>
<accession>A0A849BRN6</accession>
<feature type="region of interest" description="Disordered" evidence="9">
    <location>
        <begin position="47"/>
        <end position="71"/>
    </location>
</feature>
<keyword evidence="5 12" id="KW-0418">Kinase</keyword>
<dbReference type="GO" id="GO:0005524">
    <property type="term" value="F:ATP binding"/>
    <property type="evidence" value="ECO:0007669"/>
    <property type="project" value="UniProtKB-KW"/>
</dbReference>
<dbReference type="RefSeq" id="WP_171202037.1">
    <property type="nucleotide sequence ID" value="NZ_BAAANP010000010.1"/>
</dbReference>
<comment type="caution">
    <text evidence="12">The sequence shown here is derived from an EMBL/GenBank/DDBJ whole genome shotgun (WGS) entry which is preliminary data.</text>
</comment>
<keyword evidence="4" id="KW-0547">Nucleotide-binding</keyword>
<comment type="similarity">
    <text evidence="2">Belongs to the diacylglycerol/lipid kinase family.</text>
</comment>
<name>A0A849BRN6_9ACTN</name>